<evidence type="ECO:0000313" key="8">
    <source>
        <dbReference type="Proteomes" id="UP000184509"/>
    </source>
</evidence>
<keyword evidence="8" id="KW-1185">Reference proteome</keyword>
<dbReference type="STRING" id="1297750.SAMN05444405_1289"/>
<dbReference type="InterPro" id="IPR013249">
    <property type="entry name" value="RNA_pol_sigma70_r4_t2"/>
</dbReference>
<keyword evidence="2" id="KW-0805">Transcription regulation</keyword>
<dbReference type="InterPro" id="IPR036388">
    <property type="entry name" value="WH-like_DNA-bd_sf"/>
</dbReference>
<sequence>MKEELELVKGCRAGDNAARKELYTLYSKRLLAVCYRYTGDIDVAHDILHDGFIKIYKSISKFDYRGNGSLELWMSRVMANLSLDYLQQKKKMQEVFVQEEELPDVIELPEKELYEGISDSQLMLFVTELPAGYRTVFNLFVFEEKSHKEIAALLHINEHSSTSQLHRAKSMLAKKIKEFIRNEER</sequence>
<dbReference type="NCBIfam" id="TIGR02937">
    <property type="entry name" value="sigma70-ECF"/>
    <property type="match status" value="1"/>
</dbReference>
<dbReference type="Gene3D" id="1.10.1740.10">
    <property type="match status" value="1"/>
</dbReference>
<dbReference type="InterPro" id="IPR014284">
    <property type="entry name" value="RNA_pol_sigma-70_dom"/>
</dbReference>
<dbReference type="PANTHER" id="PTHR43133">
    <property type="entry name" value="RNA POLYMERASE ECF-TYPE SIGMA FACTO"/>
    <property type="match status" value="1"/>
</dbReference>
<dbReference type="InterPro" id="IPR013325">
    <property type="entry name" value="RNA_pol_sigma_r2"/>
</dbReference>
<gene>
    <name evidence="7" type="ORF">SAMN05444405_1289</name>
</gene>
<dbReference type="AlphaFoldDB" id="A0A1M5HJQ3"/>
<evidence type="ECO:0000256" key="4">
    <source>
        <dbReference type="ARBA" id="ARBA00023163"/>
    </source>
</evidence>
<dbReference type="SUPFAM" id="SSF88659">
    <property type="entry name" value="Sigma3 and sigma4 domains of RNA polymerase sigma factors"/>
    <property type="match status" value="1"/>
</dbReference>
<dbReference type="OrthoDB" id="1056775at2"/>
<dbReference type="Proteomes" id="UP000184509">
    <property type="component" value="Unassembled WGS sequence"/>
</dbReference>
<dbReference type="RefSeq" id="WP_073404303.1">
    <property type="nucleotide sequence ID" value="NZ_FQTV01000028.1"/>
</dbReference>
<dbReference type="EMBL" id="FQTV01000028">
    <property type="protein sequence ID" value="SHG16170.1"/>
    <property type="molecule type" value="Genomic_DNA"/>
</dbReference>
<dbReference type="PANTHER" id="PTHR43133:SF46">
    <property type="entry name" value="RNA POLYMERASE SIGMA-70 FACTOR ECF SUBFAMILY"/>
    <property type="match status" value="1"/>
</dbReference>
<evidence type="ECO:0000259" key="6">
    <source>
        <dbReference type="Pfam" id="PF08281"/>
    </source>
</evidence>
<proteinExistence type="inferred from homology"/>
<keyword evidence="4" id="KW-0804">Transcription</keyword>
<dbReference type="GO" id="GO:0016987">
    <property type="term" value="F:sigma factor activity"/>
    <property type="evidence" value="ECO:0007669"/>
    <property type="project" value="UniProtKB-KW"/>
</dbReference>
<comment type="similarity">
    <text evidence="1">Belongs to the sigma-70 factor family. ECF subfamily.</text>
</comment>
<keyword evidence="3" id="KW-0731">Sigma factor</keyword>
<dbReference type="InterPro" id="IPR039425">
    <property type="entry name" value="RNA_pol_sigma-70-like"/>
</dbReference>
<dbReference type="InterPro" id="IPR007627">
    <property type="entry name" value="RNA_pol_sigma70_r2"/>
</dbReference>
<organism evidence="7 8">
    <name type="scientific">Bacteroides luti</name>
    <dbReference type="NCBI Taxonomy" id="1297750"/>
    <lineage>
        <taxon>Bacteria</taxon>
        <taxon>Pseudomonadati</taxon>
        <taxon>Bacteroidota</taxon>
        <taxon>Bacteroidia</taxon>
        <taxon>Bacteroidales</taxon>
        <taxon>Bacteroidaceae</taxon>
        <taxon>Bacteroides</taxon>
    </lineage>
</organism>
<dbReference type="GO" id="GO:0003677">
    <property type="term" value="F:DNA binding"/>
    <property type="evidence" value="ECO:0007669"/>
    <property type="project" value="InterPro"/>
</dbReference>
<dbReference type="SUPFAM" id="SSF88946">
    <property type="entry name" value="Sigma2 domain of RNA polymerase sigma factors"/>
    <property type="match status" value="1"/>
</dbReference>
<evidence type="ECO:0000256" key="3">
    <source>
        <dbReference type="ARBA" id="ARBA00023082"/>
    </source>
</evidence>
<dbReference type="GO" id="GO:0006352">
    <property type="term" value="P:DNA-templated transcription initiation"/>
    <property type="evidence" value="ECO:0007669"/>
    <property type="project" value="InterPro"/>
</dbReference>
<dbReference type="Pfam" id="PF04542">
    <property type="entry name" value="Sigma70_r2"/>
    <property type="match status" value="1"/>
</dbReference>
<dbReference type="Gene3D" id="1.10.10.10">
    <property type="entry name" value="Winged helix-like DNA-binding domain superfamily/Winged helix DNA-binding domain"/>
    <property type="match status" value="1"/>
</dbReference>
<name>A0A1M5HJQ3_9BACE</name>
<evidence type="ECO:0000256" key="2">
    <source>
        <dbReference type="ARBA" id="ARBA00023015"/>
    </source>
</evidence>
<reference evidence="7 8" key="1">
    <citation type="submission" date="2016-11" db="EMBL/GenBank/DDBJ databases">
        <authorList>
            <person name="Jaros S."/>
            <person name="Januszkiewicz K."/>
            <person name="Wedrychowicz H."/>
        </authorList>
    </citation>
    <scope>NUCLEOTIDE SEQUENCE [LARGE SCALE GENOMIC DNA]</scope>
    <source>
        <strain evidence="7 8">DSM 26991</strain>
    </source>
</reference>
<dbReference type="Pfam" id="PF08281">
    <property type="entry name" value="Sigma70_r4_2"/>
    <property type="match status" value="1"/>
</dbReference>
<evidence type="ECO:0000313" key="7">
    <source>
        <dbReference type="EMBL" id="SHG16170.1"/>
    </source>
</evidence>
<protein>
    <submittedName>
        <fullName evidence="7">RNA polymerase sigma-70 factor, ECF subfamily</fullName>
    </submittedName>
</protein>
<evidence type="ECO:0000259" key="5">
    <source>
        <dbReference type="Pfam" id="PF04542"/>
    </source>
</evidence>
<feature type="domain" description="RNA polymerase sigma factor 70 region 4 type 2" evidence="6">
    <location>
        <begin position="122"/>
        <end position="172"/>
    </location>
</feature>
<evidence type="ECO:0000256" key="1">
    <source>
        <dbReference type="ARBA" id="ARBA00010641"/>
    </source>
</evidence>
<feature type="domain" description="RNA polymerase sigma-70 region 2" evidence="5">
    <location>
        <begin position="22"/>
        <end position="90"/>
    </location>
</feature>
<accession>A0A1M5HJQ3</accession>
<dbReference type="InterPro" id="IPR013324">
    <property type="entry name" value="RNA_pol_sigma_r3/r4-like"/>
</dbReference>